<name>A0ABT3QWW3_9HYPH</name>
<dbReference type="SMART" id="SM01006">
    <property type="entry name" value="AlcB"/>
    <property type="match status" value="1"/>
</dbReference>
<dbReference type="RefSeq" id="WP_265961125.1">
    <property type="nucleotide sequence ID" value="NZ_JAPEVI010000002.1"/>
</dbReference>
<keyword evidence="5" id="KW-1185">Reference proteome</keyword>
<proteinExistence type="predicted"/>
<dbReference type="PANTHER" id="PTHR31438">
    <property type="entry name" value="LYSINE N-ACYLTRANSFERASE C17G9.06C-RELATED"/>
    <property type="match status" value="1"/>
</dbReference>
<evidence type="ECO:0000259" key="3">
    <source>
        <dbReference type="SMART" id="SM01006"/>
    </source>
</evidence>
<sequence length="355" mass="40148">MNARQKPDQFSATPDLSRGRTAAWRLEDTGGEVRIGIGLPGGETAEVTGRRENGQLVLTPAPSVQGLEALARAVEALTASAREDRSLVLASGGGANSALCDLLVRQGIALPAEDGRLRISARQFWQVPDFWLPQDGAGTAYPERHILTEGRRHPRRRPKPSGTVYRRHIPWLGGELSFRTVDPEADLATFSRWMNDPRVDEIWEDAGSFHAHRAMLEEKSGDPHILPLFAEFDGTPFGYFEVYWAKENRIGPHYDAQDYDRGWHVAIGEDAYRGREWITAWLPSLMHFIFLDDPRTARIVGEPRWTHVQQIRNLDRAGFAKVKHFDFPHKRALLVMLLRERFFSDRLFAPEAPTA</sequence>
<dbReference type="Gene3D" id="3.40.630.30">
    <property type="match status" value="1"/>
</dbReference>
<organism evidence="4 5">
    <name type="scientific">Roseibium salinum</name>
    <dbReference type="NCBI Taxonomy" id="1604349"/>
    <lineage>
        <taxon>Bacteria</taxon>
        <taxon>Pseudomonadati</taxon>
        <taxon>Pseudomonadota</taxon>
        <taxon>Alphaproteobacteria</taxon>
        <taxon>Hyphomicrobiales</taxon>
        <taxon>Stappiaceae</taxon>
        <taxon>Roseibium</taxon>
    </lineage>
</organism>
<dbReference type="EMBL" id="JAPEVI010000002">
    <property type="protein sequence ID" value="MCX2721425.1"/>
    <property type="molecule type" value="Genomic_DNA"/>
</dbReference>
<protein>
    <submittedName>
        <fullName evidence="4">GNAT family N-acetyltransferase</fullName>
    </submittedName>
</protein>
<evidence type="ECO:0000313" key="5">
    <source>
        <dbReference type="Proteomes" id="UP001300261"/>
    </source>
</evidence>
<dbReference type="InterPro" id="IPR019432">
    <property type="entry name" value="Acyltransferase_MbtK/IucB-like"/>
</dbReference>
<feature type="domain" description="Acyltransferase MbtK/IucB-like conserved" evidence="3">
    <location>
        <begin position="179"/>
        <end position="226"/>
    </location>
</feature>
<comment type="caution">
    <text evidence="4">The sequence shown here is derived from an EMBL/GenBank/DDBJ whole genome shotgun (WGS) entry which is preliminary data.</text>
</comment>
<reference evidence="4 5" key="1">
    <citation type="journal article" date="2016" name="Int. J. Syst. Evol. Microbiol.">
        <title>Labrenzia salina sp. nov., isolated from the rhizosphere of the halophyte Arthrocnemum macrostachyum.</title>
        <authorList>
            <person name="Camacho M."/>
            <person name="Redondo-Gomez S."/>
            <person name="Rodriguez-Llorente I."/>
            <person name="Rohde M."/>
            <person name="Sproer C."/>
            <person name="Schumann P."/>
            <person name="Klenk H.P."/>
            <person name="Montero-Calasanz M.D.C."/>
        </authorList>
    </citation>
    <scope>NUCLEOTIDE SEQUENCE [LARGE SCALE GENOMIC DNA]</scope>
    <source>
        <strain evidence="4 5">DSM 29163</strain>
    </source>
</reference>
<gene>
    <name evidence="4" type="ORF">ON753_03245</name>
</gene>
<evidence type="ECO:0000256" key="1">
    <source>
        <dbReference type="ARBA" id="ARBA00004924"/>
    </source>
</evidence>
<accession>A0ABT3QWW3</accession>
<dbReference type="Pfam" id="PF13523">
    <property type="entry name" value="Acetyltransf_8"/>
    <property type="match status" value="1"/>
</dbReference>
<evidence type="ECO:0000256" key="2">
    <source>
        <dbReference type="SAM" id="MobiDB-lite"/>
    </source>
</evidence>
<dbReference type="Proteomes" id="UP001300261">
    <property type="component" value="Unassembled WGS sequence"/>
</dbReference>
<dbReference type="SUPFAM" id="SSF55729">
    <property type="entry name" value="Acyl-CoA N-acyltransferases (Nat)"/>
    <property type="match status" value="1"/>
</dbReference>
<dbReference type="PANTHER" id="PTHR31438:SF1">
    <property type="entry name" value="LYSINE N-ACYLTRANSFERASE C17G9.06C-RELATED"/>
    <property type="match status" value="1"/>
</dbReference>
<evidence type="ECO:0000313" key="4">
    <source>
        <dbReference type="EMBL" id="MCX2721425.1"/>
    </source>
</evidence>
<dbReference type="InterPro" id="IPR016181">
    <property type="entry name" value="Acyl_CoA_acyltransferase"/>
</dbReference>
<feature type="region of interest" description="Disordered" evidence="2">
    <location>
        <begin position="1"/>
        <end position="21"/>
    </location>
</feature>
<comment type="pathway">
    <text evidence="1">Siderophore biosynthesis.</text>
</comment>